<dbReference type="PROSITE" id="PS00101">
    <property type="entry name" value="HEXAPEP_TRANSFERASES"/>
    <property type="match status" value="1"/>
</dbReference>
<comment type="caution">
    <text evidence="4">The sequence shown here is derived from an EMBL/GenBank/DDBJ whole genome shotgun (WGS) entry which is preliminary data.</text>
</comment>
<dbReference type="SUPFAM" id="SSF51161">
    <property type="entry name" value="Trimeric LpxA-like enzymes"/>
    <property type="match status" value="1"/>
</dbReference>
<reference evidence="4" key="1">
    <citation type="submission" date="2023-08" db="EMBL/GenBank/DDBJ databases">
        <title>Mucin Metabolism Genes Underlie the Key Renovations of Bacteroides xylanisolvens Genomes in Captive Great Apes.</title>
        <authorList>
            <person name="Nishida A.H."/>
        </authorList>
    </citation>
    <scope>NUCLEOTIDE SEQUENCE</scope>
    <source>
        <strain evidence="4">P13.H9</strain>
    </source>
</reference>
<dbReference type="Proteomes" id="UP001198461">
    <property type="component" value="Unassembled WGS sequence"/>
</dbReference>
<protein>
    <submittedName>
        <fullName evidence="4">Acyltransferase</fullName>
    </submittedName>
</protein>
<dbReference type="InterPro" id="IPR011004">
    <property type="entry name" value="Trimer_LpxA-like_sf"/>
</dbReference>
<keyword evidence="2" id="KW-0677">Repeat</keyword>
<gene>
    <name evidence="4" type="ORF">LD004_00755</name>
</gene>
<dbReference type="InterPro" id="IPR001451">
    <property type="entry name" value="Hexapep"/>
</dbReference>
<accession>A0AAW4SRR3</accession>
<evidence type="ECO:0000256" key="2">
    <source>
        <dbReference type="ARBA" id="ARBA00022737"/>
    </source>
</evidence>
<dbReference type="AlphaFoldDB" id="A0AAW4SRR3"/>
<organism evidence="4 5">
    <name type="scientific">Bacteroides xylanisolvens</name>
    <dbReference type="NCBI Taxonomy" id="371601"/>
    <lineage>
        <taxon>Bacteria</taxon>
        <taxon>Pseudomonadati</taxon>
        <taxon>Bacteroidota</taxon>
        <taxon>Bacteroidia</taxon>
        <taxon>Bacteroidales</taxon>
        <taxon>Bacteroidaceae</taxon>
        <taxon>Bacteroides</taxon>
    </lineage>
</organism>
<dbReference type="PANTHER" id="PTHR23416">
    <property type="entry name" value="SIALIC ACID SYNTHASE-RELATED"/>
    <property type="match status" value="1"/>
</dbReference>
<dbReference type="Pfam" id="PF00132">
    <property type="entry name" value="Hexapep"/>
    <property type="match status" value="1"/>
</dbReference>
<evidence type="ECO:0000313" key="5">
    <source>
        <dbReference type="Proteomes" id="UP001198461"/>
    </source>
</evidence>
<dbReference type="GO" id="GO:0016746">
    <property type="term" value="F:acyltransferase activity"/>
    <property type="evidence" value="ECO:0007669"/>
    <property type="project" value="UniProtKB-KW"/>
</dbReference>
<evidence type="ECO:0000313" key="4">
    <source>
        <dbReference type="EMBL" id="MCA4702152.1"/>
    </source>
</evidence>
<dbReference type="Gene3D" id="2.160.10.10">
    <property type="entry name" value="Hexapeptide repeat proteins"/>
    <property type="match status" value="1"/>
</dbReference>
<dbReference type="RefSeq" id="WP_225450440.1">
    <property type="nucleotide sequence ID" value="NZ_JABFIB010000019.1"/>
</dbReference>
<name>A0AAW4SRR3_9BACE</name>
<sequence>MYKLIFLSKIKRFCVLISSVIYRGCVYKCGNNVHFERVGLIAGGKYMSIGDNTSFQQGIYLTAWDRYKSQRFTPQITVGTNCSFGAFNHISCINKIIIGNGLLTGKWVTISDNNHGGTDLEDLKINPQDRELISKGIVRIFDNVFLGDKSTVLSGVTIGEGAVIAANSVVTHDIPPYCVAAGVPAKIIKRLNNN</sequence>
<keyword evidence="1" id="KW-0808">Transferase</keyword>
<evidence type="ECO:0000256" key="1">
    <source>
        <dbReference type="ARBA" id="ARBA00022679"/>
    </source>
</evidence>
<dbReference type="CDD" id="cd04647">
    <property type="entry name" value="LbH_MAT_like"/>
    <property type="match status" value="1"/>
</dbReference>
<keyword evidence="3 4" id="KW-0012">Acyltransferase</keyword>
<proteinExistence type="predicted"/>
<evidence type="ECO:0000256" key="3">
    <source>
        <dbReference type="ARBA" id="ARBA00023315"/>
    </source>
</evidence>
<dbReference type="EMBL" id="JAIWYE010000002">
    <property type="protein sequence ID" value="MCA4702152.1"/>
    <property type="molecule type" value="Genomic_DNA"/>
</dbReference>
<dbReference type="InterPro" id="IPR018357">
    <property type="entry name" value="Hexapep_transf_CS"/>
</dbReference>
<dbReference type="InterPro" id="IPR051159">
    <property type="entry name" value="Hexapeptide_acetyltransf"/>
</dbReference>
<dbReference type="PANTHER" id="PTHR23416:SF78">
    <property type="entry name" value="LIPOPOLYSACCHARIDE BIOSYNTHESIS O-ACETYL TRANSFERASE WBBJ-RELATED"/>
    <property type="match status" value="1"/>
</dbReference>